<reference evidence="3" key="1">
    <citation type="journal article" date="2011" name="PLoS Pathog.">
        <title>Comparative genomics yields insights into niche adaptation of plant vascular wilt pathogens.</title>
        <authorList>
            <person name="Klosterman S.J."/>
            <person name="Subbarao K.V."/>
            <person name="Kang S."/>
            <person name="Veronese P."/>
            <person name="Gold S.E."/>
            <person name="Thomma B.P.H.J."/>
            <person name="Chen Z."/>
            <person name="Henrissat B."/>
            <person name="Lee Y.-H."/>
            <person name="Park J."/>
            <person name="Garcia-Pedrajas M.D."/>
            <person name="Barbara D.J."/>
            <person name="Anchieta A."/>
            <person name="de Jonge R."/>
            <person name="Santhanam P."/>
            <person name="Maruthachalam K."/>
            <person name="Atallah Z."/>
            <person name="Amyotte S.G."/>
            <person name="Paz Z."/>
            <person name="Inderbitzin P."/>
            <person name="Hayes R.J."/>
            <person name="Heiman D.I."/>
            <person name="Young S."/>
            <person name="Zeng Q."/>
            <person name="Engels R."/>
            <person name="Galagan J."/>
            <person name="Cuomo C.A."/>
            <person name="Dobinson K.F."/>
            <person name="Ma L.-J."/>
        </authorList>
    </citation>
    <scope>NUCLEOTIDE SEQUENCE [LARGE SCALE GENOMIC DNA]</scope>
    <source>
        <strain evidence="3">VaMs.102 / ATCC MYA-4576 / FGSC 10136</strain>
    </source>
</reference>
<dbReference type="InterPro" id="IPR053137">
    <property type="entry name" value="NLR-like"/>
</dbReference>
<dbReference type="SUPFAM" id="SSF48452">
    <property type="entry name" value="TPR-like"/>
    <property type="match status" value="1"/>
</dbReference>
<dbReference type="KEGG" id="val:VDBG_09441"/>
<organism evidence="3">
    <name type="scientific">Verticillium alfalfae (strain VaMs.102 / ATCC MYA-4576 / FGSC 10136)</name>
    <name type="common">Verticillium wilt of alfalfa</name>
    <name type="synonym">Verticillium albo-atrum</name>
    <dbReference type="NCBI Taxonomy" id="526221"/>
    <lineage>
        <taxon>Eukaryota</taxon>
        <taxon>Fungi</taxon>
        <taxon>Dikarya</taxon>
        <taxon>Ascomycota</taxon>
        <taxon>Pezizomycotina</taxon>
        <taxon>Sordariomycetes</taxon>
        <taxon>Hypocreomycetidae</taxon>
        <taxon>Glomerellales</taxon>
        <taxon>Plectosphaerellaceae</taxon>
        <taxon>Verticillium</taxon>
    </lineage>
</organism>
<dbReference type="RefSeq" id="XP_003000246.1">
    <property type="nucleotide sequence ID" value="XM_003000200.1"/>
</dbReference>
<dbReference type="eggNOG" id="ENOG502RAHV">
    <property type="taxonomic scope" value="Eukaryota"/>
</dbReference>
<feature type="region of interest" description="Disordered" evidence="1">
    <location>
        <begin position="361"/>
        <end position="389"/>
    </location>
</feature>
<dbReference type="EMBL" id="DS985228">
    <property type="protein sequence ID" value="EEY23331.1"/>
    <property type="molecule type" value="Genomic_DNA"/>
</dbReference>
<sequence>MAKDDSSPEQAPGASSEQATQPAPPDKAPPHRRLSRSQIRAFKEIQERFTHDHSVVIEGGIGVGEAAKWLQTVHPGLKTLEIHADAWTNFEGGFQALARKAKASFGSAPPFLRHDPYQESGRRMRLATRRENLEQFEKWFEDESQMCTRGNWSFGSGSPRLIMFFSHHKDIPLCLVAARFGASPSTLETDKDKELIILRNLHLITTSYTYCDVELGCEVFQRGLEILPGIKAFVLRYLEASGRLGRHRDLFLARLAKAFDSHSKDLDAVTPGFRHLRLVPHGQNAFSLFPEGVDARDDWESIIYNTGRCIQENRLPVGNMFPMMEEVAYIRNSSLVLARLLRENGKNQWQSKVSEQIVLAKERNPGHSPSQKETSSDKNTTSPLATGNSRILSSSMSDAACLVEELIELQAALVSTFLRYRKWWKAQKISLGVVEAMRETLGEEHPDTLSIRMEHAMTSVRQEQWEEADALLRRLVRDKERVFDESHHGALATMTQLGRLLNNGAWWDEAEYILIDVIKRSSTSLRRDDPDVIWSMARLASVYALGDQARWTEFEVAVKQIMDAEAWKKGKIHPETLEALIRLAFKIRKYGRREHSVVMLSECIKVLEGAFDNGDPTLRKSRSSLLLWEKGDPEGFAKQEDVGILGRPATTGVPSLWQRWVTYFSPPAAGYERLYFRCVRGTKANGLKEANVFRAAESYFRWIYARLCQGALTVCARDSRGVQLTSDRGQ</sequence>
<evidence type="ECO:0000313" key="3">
    <source>
        <dbReference type="Proteomes" id="UP000008698"/>
    </source>
</evidence>
<dbReference type="PANTHER" id="PTHR46082">
    <property type="entry name" value="ATP/GTP-BINDING PROTEIN-RELATED"/>
    <property type="match status" value="1"/>
</dbReference>
<proteinExistence type="predicted"/>
<dbReference type="PANTHER" id="PTHR46082:SF11">
    <property type="entry name" value="AAA+ ATPASE DOMAIN-CONTAINING PROTEIN-RELATED"/>
    <property type="match status" value="1"/>
</dbReference>
<keyword evidence="3" id="KW-1185">Reference proteome</keyword>
<feature type="region of interest" description="Disordered" evidence="1">
    <location>
        <begin position="1"/>
        <end position="35"/>
    </location>
</feature>
<dbReference type="STRING" id="526221.C9SXE1"/>
<evidence type="ECO:0000313" key="2">
    <source>
        <dbReference type="EMBL" id="EEY23331.1"/>
    </source>
</evidence>
<evidence type="ECO:0000256" key="1">
    <source>
        <dbReference type="SAM" id="MobiDB-lite"/>
    </source>
</evidence>
<gene>
    <name evidence="2" type="ORF">VDBG_09441</name>
</gene>
<dbReference type="HOGENOM" id="CLU_379564_0_0_1"/>
<dbReference type="InterPro" id="IPR011990">
    <property type="entry name" value="TPR-like_helical_dom_sf"/>
</dbReference>
<dbReference type="Proteomes" id="UP000008698">
    <property type="component" value="Unassembled WGS sequence"/>
</dbReference>
<dbReference type="AlphaFoldDB" id="C9SXE1"/>
<name>C9SXE1_VERA1</name>
<dbReference type="OrthoDB" id="4851542at2759"/>
<feature type="compositionally biased region" description="Polar residues" evidence="1">
    <location>
        <begin position="367"/>
        <end position="389"/>
    </location>
</feature>
<accession>C9SXE1</accession>
<dbReference type="GeneID" id="9527946"/>
<protein>
    <submittedName>
        <fullName evidence="2">Uncharacterized protein</fullName>
    </submittedName>
</protein>
<dbReference type="Gene3D" id="1.25.40.10">
    <property type="entry name" value="Tetratricopeptide repeat domain"/>
    <property type="match status" value="1"/>
</dbReference>